<evidence type="ECO:0000313" key="3">
    <source>
        <dbReference type="Proteomes" id="UP000314294"/>
    </source>
</evidence>
<dbReference type="EMBL" id="SRLO01000211">
    <property type="protein sequence ID" value="TNN67027.1"/>
    <property type="molecule type" value="Genomic_DNA"/>
</dbReference>
<feature type="compositionally biased region" description="Basic residues" evidence="1">
    <location>
        <begin position="16"/>
        <end position="28"/>
    </location>
</feature>
<dbReference type="AlphaFoldDB" id="A0A4Z2HMP7"/>
<organism evidence="2 3">
    <name type="scientific">Liparis tanakae</name>
    <name type="common">Tanaka's snailfish</name>
    <dbReference type="NCBI Taxonomy" id="230148"/>
    <lineage>
        <taxon>Eukaryota</taxon>
        <taxon>Metazoa</taxon>
        <taxon>Chordata</taxon>
        <taxon>Craniata</taxon>
        <taxon>Vertebrata</taxon>
        <taxon>Euteleostomi</taxon>
        <taxon>Actinopterygii</taxon>
        <taxon>Neopterygii</taxon>
        <taxon>Teleostei</taxon>
        <taxon>Neoteleostei</taxon>
        <taxon>Acanthomorphata</taxon>
        <taxon>Eupercaria</taxon>
        <taxon>Perciformes</taxon>
        <taxon>Cottioidei</taxon>
        <taxon>Cottales</taxon>
        <taxon>Liparidae</taxon>
        <taxon>Liparis</taxon>
    </lineage>
</organism>
<name>A0A4Z2HMP7_9TELE</name>
<evidence type="ECO:0000256" key="1">
    <source>
        <dbReference type="SAM" id="MobiDB-lite"/>
    </source>
</evidence>
<evidence type="ECO:0000313" key="2">
    <source>
        <dbReference type="EMBL" id="TNN67027.1"/>
    </source>
</evidence>
<keyword evidence="3" id="KW-1185">Reference proteome</keyword>
<protein>
    <submittedName>
        <fullName evidence="2">Uncharacterized protein</fullName>
    </submittedName>
</protein>
<feature type="compositionally biased region" description="Polar residues" evidence="1">
    <location>
        <begin position="51"/>
        <end position="69"/>
    </location>
</feature>
<comment type="caution">
    <text evidence="2">The sequence shown here is derived from an EMBL/GenBank/DDBJ whole genome shotgun (WGS) entry which is preliminary data.</text>
</comment>
<accession>A0A4Z2HMP7</accession>
<proteinExistence type="predicted"/>
<gene>
    <name evidence="2" type="ORF">EYF80_022800</name>
</gene>
<reference evidence="2 3" key="1">
    <citation type="submission" date="2019-03" db="EMBL/GenBank/DDBJ databases">
        <title>First draft genome of Liparis tanakae, snailfish: a comprehensive survey of snailfish specific genes.</title>
        <authorList>
            <person name="Kim W."/>
            <person name="Song I."/>
            <person name="Jeong J.-H."/>
            <person name="Kim D."/>
            <person name="Kim S."/>
            <person name="Ryu S."/>
            <person name="Song J.Y."/>
            <person name="Lee S.K."/>
        </authorList>
    </citation>
    <scope>NUCLEOTIDE SEQUENCE [LARGE SCALE GENOMIC DNA]</scope>
    <source>
        <tissue evidence="2">Muscle</tissue>
    </source>
</reference>
<sequence length="167" mass="17652">MHAPPVAPEDTSGKNLGKKGGSRGGRKGNWKEDTAADTANPMSPRGETQYGKPTNEPSSSPASLSGGQESNRRAEPPHPKWAGLQGYNHTSSLIPPLREGLGGGWQGRSGAAEEEGFLSTDECLAPRLFQNLPSSLKISQVSCGERHTLFGLEDGSVAASFYLIFMA</sequence>
<feature type="region of interest" description="Disordered" evidence="1">
    <location>
        <begin position="1"/>
        <end position="110"/>
    </location>
</feature>
<dbReference type="Proteomes" id="UP000314294">
    <property type="component" value="Unassembled WGS sequence"/>
</dbReference>